<dbReference type="InterPro" id="IPR011992">
    <property type="entry name" value="EF-hand-dom_pair"/>
</dbReference>
<sequence length="244" mass="26520">MFLLYVRTQPYYNNMSNATATTFTITTSNSTTTTSAVVTSTLVQPNTSITTAGVGSQSSTTALSSSTSTCTAAAIADAFDIFDHSGNRTIDVRELGTVLRYLGYVPSQADLRELAVNVEDHEATGTVHLAEFLPYVENAISEYKYQPASASELLSAFRALDPERTGTISRECMESALRHDGEPFEDEELEEMMSVAAVETAAGGVVIPYELYINKILVTKWDTEQYGNNTTTITTTNSKISNKK</sequence>
<reference evidence="4" key="1">
    <citation type="submission" date="2018-04" db="EMBL/GenBank/DDBJ databases">
        <title>Transcriptome of Schizaphis graminum biotype I.</title>
        <authorList>
            <person name="Scully E.D."/>
            <person name="Geib S.M."/>
            <person name="Palmer N.A."/>
            <person name="Koch K."/>
            <person name="Bradshaw J."/>
            <person name="Heng-Moss T."/>
            <person name="Sarath G."/>
        </authorList>
    </citation>
    <scope>NUCLEOTIDE SEQUENCE</scope>
</reference>
<name>A0A2S2NX12_SCHGA</name>
<protein>
    <submittedName>
        <fullName evidence="4">EF-hand calcium-binding domain-containing protein 2</fullName>
    </submittedName>
</protein>
<organism evidence="4">
    <name type="scientific">Schizaphis graminum</name>
    <name type="common">Green bug aphid</name>
    <dbReference type="NCBI Taxonomy" id="13262"/>
    <lineage>
        <taxon>Eukaryota</taxon>
        <taxon>Metazoa</taxon>
        <taxon>Ecdysozoa</taxon>
        <taxon>Arthropoda</taxon>
        <taxon>Hexapoda</taxon>
        <taxon>Insecta</taxon>
        <taxon>Pterygota</taxon>
        <taxon>Neoptera</taxon>
        <taxon>Paraneoptera</taxon>
        <taxon>Hemiptera</taxon>
        <taxon>Sternorrhyncha</taxon>
        <taxon>Aphidomorpha</taxon>
        <taxon>Aphidoidea</taxon>
        <taxon>Aphididae</taxon>
        <taxon>Aphidini</taxon>
        <taxon>Schizaphis</taxon>
    </lineage>
</organism>
<evidence type="ECO:0000313" key="4">
    <source>
        <dbReference type="EMBL" id="MBY21761.1"/>
    </source>
</evidence>
<gene>
    <name evidence="4" type="primary">Efcab2</name>
    <name evidence="4" type="ORF">g.80303</name>
</gene>
<dbReference type="AlphaFoldDB" id="A0A2S2NX12"/>
<accession>A0A2S2NX12</accession>
<evidence type="ECO:0000256" key="1">
    <source>
        <dbReference type="ARBA" id="ARBA00022737"/>
    </source>
</evidence>
<feature type="domain" description="EF-hand" evidence="3">
    <location>
        <begin position="148"/>
        <end position="183"/>
    </location>
</feature>
<dbReference type="PANTHER" id="PTHR46763:SF1">
    <property type="entry name" value="DYNEIN REGULATORY COMPLEX PROTEIN 8"/>
    <property type="match status" value="1"/>
</dbReference>
<dbReference type="InterPro" id="IPR002048">
    <property type="entry name" value="EF_hand_dom"/>
</dbReference>
<dbReference type="PROSITE" id="PS00018">
    <property type="entry name" value="EF_HAND_1"/>
    <property type="match status" value="1"/>
</dbReference>
<proteinExistence type="predicted"/>
<feature type="domain" description="EF-hand" evidence="3">
    <location>
        <begin position="70"/>
        <end position="105"/>
    </location>
</feature>
<dbReference type="GO" id="GO:0043226">
    <property type="term" value="C:organelle"/>
    <property type="evidence" value="ECO:0007669"/>
    <property type="project" value="UniProtKB-ARBA"/>
</dbReference>
<keyword evidence="2" id="KW-0106">Calcium</keyword>
<dbReference type="PANTHER" id="PTHR46763">
    <property type="entry name" value="DYNEIN REGULATORY COMPLEX PROTEIN 8"/>
    <property type="match status" value="1"/>
</dbReference>
<dbReference type="FunFam" id="1.10.238.10:FF:000178">
    <property type="entry name" value="Calmodulin-2 A"/>
    <property type="match status" value="1"/>
</dbReference>
<dbReference type="GO" id="GO:0005509">
    <property type="term" value="F:calcium ion binding"/>
    <property type="evidence" value="ECO:0007669"/>
    <property type="project" value="InterPro"/>
</dbReference>
<evidence type="ECO:0000256" key="2">
    <source>
        <dbReference type="ARBA" id="ARBA00022837"/>
    </source>
</evidence>
<dbReference type="PROSITE" id="PS50222">
    <property type="entry name" value="EF_HAND_2"/>
    <property type="match status" value="2"/>
</dbReference>
<dbReference type="InterPro" id="IPR018247">
    <property type="entry name" value="EF_Hand_1_Ca_BS"/>
</dbReference>
<dbReference type="EMBL" id="GGMR01009142">
    <property type="protein sequence ID" value="MBY21761.1"/>
    <property type="molecule type" value="Transcribed_RNA"/>
</dbReference>
<evidence type="ECO:0000259" key="3">
    <source>
        <dbReference type="PROSITE" id="PS50222"/>
    </source>
</evidence>
<keyword evidence="1" id="KW-0677">Repeat</keyword>
<dbReference type="SUPFAM" id="SSF47473">
    <property type="entry name" value="EF-hand"/>
    <property type="match status" value="1"/>
</dbReference>
<dbReference type="Gene3D" id="1.10.238.10">
    <property type="entry name" value="EF-hand"/>
    <property type="match status" value="2"/>
</dbReference>